<feature type="region of interest" description="Disordered" evidence="1">
    <location>
        <begin position="645"/>
        <end position="679"/>
    </location>
</feature>
<dbReference type="Pfam" id="PF13966">
    <property type="entry name" value="zf-RVT"/>
    <property type="match status" value="1"/>
</dbReference>
<feature type="compositionally biased region" description="Low complexity" evidence="1">
    <location>
        <begin position="665"/>
        <end position="679"/>
    </location>
</feature>
<evidence type="ECO:0000259" key="2">
    <source>
        <dbReference type="Pfam" id="PF13966"/>
    </source>
</evidence>
<dbReference type="PANTHER" id="PTHR33116:SF78">
    <property type="entry name" value="OS12G0587133 PROTEIN"/>
    <property type="match status" value="1"/>
</dbReference>
<protein>
    <recommendedName>
        <fullName evidence="2">Reverse transcriptase zinc-binding domain-containing protein</fullName>
    </recommendedName>
</protein>
<feature type="region of interest" description="Disordered" evidence="1">
    <location>
        <begin position="1"/>
        <end position="24"/>
    </location>
</feature>
<comment type="caution">
    <text evidence="3">The sequence shown here is derived from an EMBL/GenBank/DDBJ whole genome shotgun (WGS) entry which is preliminary data.</text>
</comment>
<name>A0ABD3HF63_9MARC</name>
<reference evidence="3 4" key="1">
    <citation type="submission" date="2024-09" db="EMBL/GenBank/DDBJ databases">
        <title>Chromosome-scale assembly of Riccia sorocarpa.</title>
        <authorList>
            <person name="Paukszto L."/>
        </authorList>
    </citation>
    <scope>NUCLEOTIDE SEQUENCE [LARGE SCALE GENOMIC DNA]</scope>
    <source>
        <strain evidence="3">LP-2024</strain>
        <tissue evidence="3">Aerial parts of the thallus</tissue>
    </source>
</reference>
<dbReference type="EMBL" id="JBJQOH010000004">
    <property type="protein sequence ID" value="KAL3688794.1"/>
    <property type="molecule type" value="Genomic_DNA"/>
</dbReference>
<dbReference type="PANTHER" id="PTHR33116">
    <property type="entry name" value="REVERSE TRANSCRIPTASE ZINC-BINDING DOMAIN-CONTAINING PROTEIN-RELATED-RELATED"/>
    <property type="match status" value="1"/>
</dbReference>
<gene>
    <name evidence="3" type="ORF">R1sor_015103</name>
</gene>
<evidence type="ECO:0000256" key="1">
    <source>
        <dbReference type="SAM" id="MobiDB-lite"/>
    </source>
</evidence>
<sequence>MERSRPNTIGIRPRTHTREVPSSLHRRMSREDTHLGSVPAITSSRHKTDLEGKKSPSVCLGAKEEYFTELVRILDKFELISGAKVNLAKSLVMPLGRTTIPNWANDIGCEVIQGERLFKYLGVISGVQVPVGAVVDEAVRKIQRRIFQWESAYLPWPARVVLLKHVLSQIPTYTMLAIGCSKVEAQKLEKICRLFFWGATSAGKPRKALIAWKRLCRPKLLGGLGFLAFETRAKALQMRFVSAILDNQDTEWVAMAQRMIQVQLMTGPNKIERRQWEAGTALLLLKSWRFPDAPTLDNLCKVWFAVKKKLHLVDPDQLPAKLPIPSLKMLWNVMGLPDSSDFIRIQQGARRAQLKSLQDLRTVEDKLDLSRITGWDGFQTPASEVHQWLQNIQVGDISLTTMGGWSWVNGNAVTSGWKQPASEWTRLLSTKTLRFHKLSRWWGLQPGTNGWDSRWKQLWSGPALNRHKLWIWKILNLGFCTLSKVEQWGVSDGICQWCHQDRETVEHLFWSCRRIQGRVQWIREVLAEQGIVPRTMLEAIDGTLQNHSKQPGALLLLGEHFNVCWSERNKFLFEQQVNYATPQQIITTTEFNCQAVWRKLRGDRADQVRTRDEELLAKAKSCWRETRDRQARVEAILRVAAGESTGAARSLADGTLDEDRRDLNSCSSESSSDSDSVTQ</sequence>
<evidence type="ECO:0000313" key="4">
    <source>
        <dbReference type="Proteomes" id="UP001633002"/>
    </source>
</evidence>
<dbReference type="InterPro" id="IPR026960">
    <property type="entry name" value="RVT-Znf"/>
</dbReference>
<feature type="domain" description="Reverse transcriptase zinc-binding" evidence="2">
    <location>
        <begin position="449"/>
        <end position="513"/>
    </location>
</feature>
<proteinExistence type="predicted"/>
<dbReference type="Proteomes" id="UP001633002">
    <property type="component" value="Unassembled WGS sequence"/>
</dbReference>
<evidence type="ECO:0000313" key="3">
    <source>
        <dbReference type="EMBL" id="KAL3688794.1"/>
    </source>
</evidence>
<keyword evidence="4" id="KW-1185">Reference proteome</keyword>
<dbReference type="AlphaFoldDB" id="A0ABD3HF63"/>
<accession>A0ABD3HF63</accession>
<organism evidence="3 4">
    <name type="scientific">Riccia sorocarpa</name>
    <dbReference type="NCBI Taxonomy" id="122646"/>
    <lineage>
        <taxon>Eukaryota</taxon>
        <taxon>Viridiplantae</taxon>
        <taxon>Streptophyta</taxon>
        <taxon>Embryophyta</taxon>
        <taxon>Marchantiophyta</taxon>
        <taxon>Marchantiopsida</taxon>
        <taxon>Marchantiidae</taxon>
        <taxon>Marchantiales</taxon>
        <taxon>Ricciaceae</taxon>
        <taxon>Riccia</taxon>
    </lineage>
</organism>